<evidence type="ECO:0000256" key="7">
    <source>
        <dbReference type="ARBA" id="ARBA00022679"/>
    </source>
</evidence>
<keyword evidence="13" id="KW-1185">Reference proteome</keyword>
<dbReference type="GO" id="GO:0005992">
    <property type="term" value="P:trehalose biosynthetic process"/>
    <property type="evidence" value="ECO:0007669"/>
    <property type="project" value="InterPro"/>
</dbReference>
<evidence type="ECO:0000256" key="5">
    <source>
        <dbReference type="ARBA" id="ARBA00018539"/>
    </source>
</evidence>
<keyword evidence="7" id="KW-0808">Transferase</keyword>
<dbReference type="CDD" id="cd03788">
    <property type="entry name" value="GT20_TPS"/>
    <property type="match status" value="1"/>
</dbReference>
<organism evidence="12 13">
    <name type="scientific">Teichococcus coralli</name>
    <dbReference type="NCBI Taxonomy" id="2545983"/>
    <lineage>
        <taxon>Bacteria</taxon>
        <taxon>Pseudomonadati</taxon>
        <taxon>Pseudomonadota</taxon>
        <taxon>Alphaproteobacteria</taxon>
        <taxon>Acetobacterales</taxon>
        <taxon>Roseomonadaceae</taxon>
        <taxon>Roseomonas</taxon>
    </lineage>
</organism>
<dbReference type="Pfam" id="PF00982">
    <property type="entry name" value="Glyco_transf_20"/>
    <property type="match status" value="1"/>
</dbReference>
<reference evidence="12 13" key="1">
    <citation type="submission" date="2019-03" db="EMBL/GenBank/DDBJ databases">
        <title>Roseomonas sp. a novel Roseomonas species isolated from Sea whip Gorgonian.</title>
        <authorList>
            <person name="Li F."/>
            <person name="Pan X."/>
            <person name="Huang S."/>
            <person name="Li Z."/>
            <person name="Meng B."/>
        </authorList>
    </citation>
    <scope>NUCLEOTIDE SEQUENCE [LARGE SCALE GENOMIC DNA]</scope>
    <source>
        <strain evidence="12 13">M0104</strain>
    </source>
</reference>
<evidence type="ECO:0000256" key="3">
    <source>
        <dbReference type="ARBA" id="ARBA00011881"/>
    </source>
</evidence>
<evidence type="ECO:0000313" key="12">
    <source>
        <dbReference type="EMBL" id="MXP63350.1"/>
    </source>
</evidence>
<dbReference type="PANTHER" id="PTHR10788:SF106">
    <property type="entry name" value="BCDNA.GH08860"/>
    <property type="match status" value="1"/>
</dbReference>
<proteinExistence type="inferred from homology"/>
<evidence type="ECO:0000256" key="11">
    <source>
        <dbReference type="ARBA" id="ARBA00048039"/>
    </source>
</evidence>
<comment type="similarity">
    <text evidence="2">Belongs to the glycosyltransferase 20 family.</text>
</comment>
<name>A0A845BB25_9PROT</name>
<evidence type="ECO:0000313" key="13">
    <source>
        <dbReference type="Proteomes" id="UP000460715"/>
    </source>
</evidence>
<dbReference type="SUPFAM" id="SSF53756">
    <property type="entry name" value="UDP-Glycosyltransferase/glycogen phosphorylase"/>
    <property type="match status" value="1"/>
</dbReference>
<evidence type="ECO:0000256" key="1">
    <source>
        <dbReference type="ARBA" id="ARBA00005199"/>
    </source>
</evidence>
<dbReference type="RefSeq" id="WP_160936461.1">
    <property type="nucleotide sequence ID" value="NZ_SNVJ01000005.1"/>
</dbReference>
<accession>A0A845BB25</accession>
<dbReference type="Proteomes" id="UP000460715">
    <property type="component" value="Unassembled WGS sequence"/>
</dbReference>
<dbReference type="Gene3D" id="3.40.50.2000">
    <property type="entry name" value="Glycogen Phosphorylase B"/>
    <property type="match status" value="2"/>
</dbReference>
<comment type="catalytic activity">
    <reaction evidence="11">
        <text>D-glucose 6-phosphate + UDP-alpha-D-glucose = alpha,alpha-trehalose 6-phosphate + UDP + H(+)</text>
        <dbReference type="Rhea" id="RHEA:18889"/>
        <dbReference type="ChEBI" id="CHEBI:15378"/>
        <dbReference type="ChEBI" id="CHEBI:58223"/>
        <dbReference type="ChEBI" id="CHEBI:58429"/>
        <dbReference type="ChEBI" id="CHEBI:58885"/>
        <dbReference type="ChEBI" id="CHEBI:61548"/>
        <dbReference type="EC" id="2.4.1.15"/>
    </reaction>
</comment>
<keyword evidence="6" id="KW-0328">Glycosyltransferase</keyword>
<gene>
    <name evidence="12" type="ORF">E0493_08290</name>
</gene>
<evidence type="ECO:0000256" key="6">
    <source>
        <dbReference type="ARBA" id="ARBA00022676"/>
    </source>
</evidence>
<dbReference type="InterPro" id="IPR001830">
    <property type="entry name" value="Glyco_trans_20"/>
</dbReference>
<dbReference type="EMBL" id="SNVJ01000005">
    <property type="protein sequence ID" value="MXP63350.1"/>
    <property type="molecule type" value="Genomic_DNA"/>
</dbReference>
<dbReference type="AlphaFoldDB" id="A0A845BB25"/>
<sequence length="471" mass="52166">MSRLVVVSNRVAPITEGEPTAGGLAAGVMDALRHSGGLWFGWSGQTVPDTLVPPDTLAPGLPPAVARSGPVTLYTTDLTQRDYDDYYRGFANGTLWPVLHYQTGLARFEHGEFEGYRRVNAHFARHLAALVAPDDVIWAHDYHLLCLAESLRAAGLRNRMGLFLHTPFPAPAVLTTVPVHAELVRALCQYDLVGFQTEGDRRAFADYIRHELGGEELPGGVLLAHGRRIRTGVYPIGVQVEALRAEAQAGEPESLAALRAGLGDRALIISVERLDYSKGLRQRFAAYERFLASHAAWHRRVEYVQIAPPSRSDVEAYQAIRRELEGEAGRINGRFAELDWMPLRYLNRGFPRRRLMPLYAAARVGLVTPLRDGMNLVAKEYVAAQDPQDPGVLVLSRFAGAARELDAALLVNPHDEAAVAAALDRALAMPLEERQERHTAMLRVMRRNSLERWRDRFEADLRDLESAAGAA</sequence>
<dbReference type="PANTHER" id="PTHR10788">
    <property type="entry name" value="TREHALOSE-6-PHOSPHATE SYNTHASE"/>
    <property type="match status" value="1"/>
</dbReference>
<dbReference type="FunFam" id="3.40.50.2000:FF:000024">
    <property type="entry name" value="Trehalose-6-phosphate synthase"/>
    <property type="match status" value="1"/>
</dbReference>
<dbReference type="GO" id="GO:0003825">
    <property type="term" value="F:alpha,alpha-trehalose-phosphate synthase (UDP-forming) activity"/>
    <property type="evidence" value="ECO:0007669"/>
    <property type="project" value="UniProtKB-EC"/>
</dbReference>
<evidence type="ECO:0000256" key="10">
    <source>
        <dbReference type="ARBA" id="ARBA00030943"/>
    </source>
</evidence>
<comment type="pathway">
    <text evidence="1">Glycan biosynthesis; trehalose biosynthesis.</text>
</comment>
<dbReference type="EC" id="2.4.1.15" evidence="4"/>
<comment type="caution">
    <text evidence="12">The sequence shown here is derived from an EMBL/GenBank/DDBJ whole genome shotgun (WGS) entry which is preliminary data.</text>
</comment>
<evidence type="ECO:0000256" key="2">
    <source>
        <dbReference type="ARBA" id="ARBA00008799"/>
    </source>
</evidence>
<comment type="subunit">
    <text evidence="3">Homotetramer.</text>
</comment>
<dbReference type="OrthoDB" id="9815690at2"/>
<evidence type="ECO:0000256" key="4">
    <source>
        <dbReference type="ARBA" id="ARBA00012538"/>
    </source>
</evidence>
<evidence type="ECO:0000256" key="8">
    <source>
        <dbReference type="ARBA" id="ARBA00029654"/>
    </source>
</evidence>
<evidence type="ECO:0000256" key="9">
    <source>
        <dbReference type="ARBA" id="ARBA00030365"/>
    </source>
</evidence>
<protein>
    <recommendedName>
        <fullName evidence="5">Trehalose-6-phosphate synthase</fullName>
        <ecNumber evidence="4">2.4.1.15</ecNumber>
    </recommendedName>
    <alternativeName>
        <fullName evidence="9">Alpha,alpha-trehalose-phosphate synthase [UDP-forming]</fullName>
    </alternativeName>
    <alternativeName>
        <fullName evidence="10">Osmoregulatory trehalose synthesis protein A</fullName>
    </alternativeName>
    <alternativeName>
        <fullName evidence="8">UDP-glucose-glucosephosphate glucosyltransferase</fullName>
    </alternativeName>
</protein>